<keyword evidence="2" id="KW-1185">Reference proteome</keyword>
<comment type="caution">
    <text evidence="1">The sequence shown here is derived from an EMBL/GenBank/DDBJ whole genome shotgun (WGS) entry which is preliminary data.</text>
</comment>
<evidence type="ECO:0000313" key="1">
    <source>
        <dbReference type="EMBL" id="KAI3736636.1"/>
    </source>
</evidence>
<protein>
    <submittedName>
        <fullName evidence="1">Uncharacterized protein</fullName>
    </submittedName>
</protein>
<dbReference type="EMBL" id="CM042013">
    <property type="protein sequence ID" value="KAI3736636.1"/>
    <property type="molecule type" value="Genomic_DNA"/>
</dbReference>
<proteinExistence type="predicted"/>
<accession>A0ACB9CQU6</accession>
<dbReference type="Proteomes" id="UP001055811">
    <property type="component" value="Linkage Group LG05"/>
</dbReference>
<sequence length="724" mass="84282">MNSSSYEEGSSSASNQYTVNSSINEDENSSSTNESDSLYMIQELSYRPDVPQEFVPVKDSIFNSLFEGIKMYTNYAIMAGFDTRLSTQSRFGKGNDLIRKKYVICNRGSKDKKKSCDTLATGPVRRRENSTKIATGCTAKIIFECVYGTTYYKVLEFHELHNHPLVSVEDRCHLKKAKEMSYSEKEFIVRASTAKMGATTAYKLRATLRGGYQYMKPKIADYKNFRRGINRILWYKDAQIIVNKMNDRRDHYPNYSFEFARDGNVLSSMFWADEREKAYYNEFGDVISFDATFRTNKYQMIFVPFTAIDHHKKSVTVGAGLLSNETIESYCWLLKAFLKAHGKQPTIVLTDQDPAIKQAVQLVFPNSKHRLCMWHIMKKLQSKVTGDLIKNTDFRKRFNKLVWDMYIKPDEFENKWELIINEFNLEDKRWFNDMFEFRNLWIPAYFNDIRMCGLMKTTSRSESMNSFFNTYSQTGNLLLNFMMNYDTAIQKQRNTQQELDRATKEASYIFRTPREIERHASKVQIKMPEADIRCTCENFNRIGILCRHALCILMKFGIKQIPEQYIVSRWRKDVISRHYHFGRHVSDSGDAETAKLVNEAYYNFESCLDILRADKEKLASFIQKIEIMHKELENDTSYEIMNKRTDVDMVSKLMNISVPKNIEILVPQIQRNKGSGKKKRLISATEKACENSNKQSRICSGCGERAPHNLRTCPIKKAVEQSAK</sequence>
<organism evidence="1 2">
    <name type="scientific">Cichorium intybus</name>
    <name type="common">Chicory</name>
    <dbReference type="NCBI Taxonomy" id="13427"/>
    <lineage>
        <taxon>Eukaryota</taxon>
        <taxon>Viridiplantae</taxon>
        <taxon>Streptophyta</taxon>
        <taxon>Embryophyta</taxon>
        <taxon>Tracheophyta</taxon>
        <taxon>Spermatophyta</taxon>
        <taxon>Magnoliopsida</taxon>
        <taxon>eudicotyledons</taxon>
        <taxon>Gunneridae</taxon>
        <taxon>Pentapetalae</taxon>
        <taxon>asterids</taxon>
        <taxon>campanulids</taxon>
        <taxon>Asterales</taxon>
        <taxon>Asteraceae</taxon>
        <taxon>Cichorioideae</taxon>
        <taxon>Cichorieae</taxon>
        <taxon>Cichoriinae</taxon>
        <taxon>Cichorium</taxon>
    </lineage>
</organism>
<evidence type="ECO:0000313" key="2">
    <source>
        <dbReference type="Proteomes" id="UP001055811"/>
    </source>
</evidence>
<reference evidence="1 2" key="2">
    <citation type="journal article" date="2022" name="Mol. Ecol. Resour.">
        <title>The genomes of chicory, endive, great burdock and yacon provide insights into Asteraceae paleo-polyploidization history and plant inulin production.</title>
        <authorList>
            <person name="Fan W."/>
            <person name="Wang S."/>
            <person name="Wang H."/>
            <person name="Wang A."/>
            <person name="Jiang F."/>
            <person name="Liu H."/>
            <person name="Zhao H."/>
            <person name="Xu D."/>
            <person name="Zhang Y."/>
        </authorList>
    </citation>
    <scope>NUCLEOTIDE SEQUENCE [LARGE SCALE GENOMIC DNA]</scope>
    <source>
        <strain evidence="2">cv. Punajuju</strain>
        <tissue evidence="1">Leaves</tissue>
    </source>
</reference>
<reference evidence="2" key="1">
    <citation type="journal article" date="2022" name="Mol. Ecol. Resour.">
        <title>The genomes of chicory, endive, great burdock and yacon provide insights into Asteraceae palaeo-polyploidization history and plant inulin production.</title>
        <authorList>
            <person name="Fan W."/>
            <person name="Wang S."/>
            <person name="Wang H."/>
            <person name="Wang A."/>
            <person name="Jiang F."/>
            <person name="Liu H."/>
            <person name="Zhao H."/>
            <person name="Xu D."/>
            <person name="Zhang Y."/>
        </authorList>
    </citation>
    <scope>NUCLEOTIDE SEQUENCE [LARGE SCALE GENOMIC DNA]</scope>
    <source>
        <strain evidence="2">cv. Punajuju</strain>
    </source>
</reference>
<name>A0ACB9CQU6_CICIN</name>
<gene>
    <name evidence="1" type="ORF">L2E82_26564</name>
</gene>